<feature type="transmembrane region" description="Helical" evidence="7">
    <location>
        <begin position="284"/>
        <end position="303"/>
    </location>
</feature>
<dbReference type="GO" id="GO:0016746">
    <property type="term" value="F:acyltransferase activity"/>
    <property type="evidence" value="ECO:0007669"/>
    <property type="project" value="UniProtKB-KW"/>
</dbReference>
<dbReference type="InterPro" id="IPR002656">
    <property type="entry name" value="Acyl_transf_3_dom"/>
</dbReference>
<evidence type="ECO:0000313" key="10">
    <source>
        <dbReference type="Proteomes" id="UP001546774"/>
    </source>
</evidence>
<evidence type="ECO:0000256" key="6">
    <source>
        <dbReference type="ARBA" id="ARBA00023136"/>
    </source>
</evidence>
<comment type="subcellular location">
    <subcellularLocation>
        <location evidence="1">Cell membrane</location>
        <topology evidence="1">Multi-pass membrane protein</topology>
    </subcellularLocation>
</comment>
<sequence>MDQYKKRDANIELIRDIGMLSVIMLHCLCIFPNQYPIKGVLKAFLLNGVPLFWIIMGYFLFINCNFKNKMIKTIKNILIPAIITMLIAQIFNEWINSTQNFFQCLLNLNIDWNNLLSNIFSWNAGMYHCSHLWYIFSYVKIVMCFPVLKLLCEDENEKNEARKYFIILTIIAMLASDLQHIFSVKFNFQPIVIFTPFTSNVLYVLLGYELSKKDTIKIIHGRGKLLLIYMFCNLANGLLAMIDLKINGNSDYFYHTNSVLIIISSVVLFSIFKQLDIEKMWGKNIIYFFGKRSFYIYLIHMLVLDKVVSTPLFYQLTLNTPVIVQYIILSVIVLSISTVLASCILFIKKIMNRT</sequence>
<evidence type="ECO:0000256" key="5">
    <source>
        <dbReference type="ARBA" id="ARBA00022989"/>
    </source>
</evidence>
<feature type="transmembrane region" description="Helical" evidence="7">
    <location>
        <begin position="164"/>
        <end position="182"/>
    </location>
</feature>
<evidence type="ECO:0000256" key="3">
    <source>
        <dbReference type="ARBA" id="ARBA00022475"/>
    </source>
</evidence>
<evidence type="ECO:0000256" key="7">
    <source>
        <dbReference type="SAM" id="Phobius"/>
    </source>
</evidence>
<dbReference type="EMBL" id="JBBMFS010000008">
    <property type="protein sequence ID" value="MEQ2555317.1"/>
    <property type="molecule type" value="Genomic_DNA"/>
</dbReference>
<name>A0ABV1H7G1_9FIRM</name>
<feature type="transmembrane region" description="Helical" evidence="7">
    <location>
        <begin position="226"/>
        <end position="246"/>
    </location>
</feature>
<evidence type="ECO:0000256" key="1">
    <source>
        <dbReference type="ARBA" id="ARBA00004651"/>
    </source>
</evidence>
<evidence type="ECO:0000256" key="4">
    <source>
        <dbReference type="ARBA" id="ARBA00022692"/>
    </source>
</evidence>
<dbReference type="PANTHER" id="PTHR40074:SF2">
    <property type="entry name" value="O-ACETYLTRANSFERASE WECH"/>
    <property type="match status" value="1"/>
</dbReference>
<keyword evidence="5 7" id="KW-1133">Transmembrane helix</keyword>
<evidence type="ECO:0000313" key="9">
    <source>
        <dbReference type="EMBL" id="MEQ2555317.1"/>
    </source>
</evidence>
<keyword evidence="9" id="KW-0808">Transferase</keyword>
<evidence type="ECO:0000256" key="2">
    <source>
        <dbReference type="ARBA" id="ARBA00007400"/>
    </source>
</evidence>
<keyword evidence="4 7" id="KW-0812">Transmembrane</keyword>
<feature type="transmembrane region" description="Helical" evidence="7">
    <location>
        <begin position="73"/>
        <end position="91"/>
    </location>
</feature>
<feature type="transmembrane region" description="Helical" evidence="7">
    <location>
        <begin position="132"/>
        <end position="152"/>
    </location>
</feature>
<feature type="transmembrane region" description="Helical" evidence="7">
    <location>
        <begin position="12"/>
        <end position="33"/>
    </location>
</feature>
<dbReference type="EC" id="2.3.1.-" evidence="9"/>
<comment type="similarity">
    <text evidence="2">Belongs to the acyltransferase 3 family.</text>
</comment>
<evidence type="ECO:0000259" key="8">
    <source>
        <dbReference type="Pfam" id="PF01757"/>
    </source>
</evidence>
<keyword evidence="3" id="KW-1003">Cell membrane</keyword>
<proteinExistence type="inferred from homology"/>
<organism evidence="9 10">
    <name type="scientific">Lachnospira intestinalis</name>
    <dbReference type="NCBI Taxonomy" id="3133158"/>
    <lineage>
        <taxon>Bacteria</taxon>
        <taxon>Bacillati</taxon>
        <taxon>Bacillota</taxon>
        <taxon>Clostridia</taxon>
        <taxon>Lachnospirales</taxon>
        <taxon>Lachnospiraceae</taxon>
        <taxon>Lachnospira</taxon>
    </lineage>
</organism>
<feature type="domain" description="Acyltransferase 3" evidence="8">
    <location>
        <begin position="9"/>
        <end position="341"/>
    </location>
</feature>
<gene>
    <name evidence="9" type="ORF">WMO37_09900</name>
</gene>
<keyword evidence="6 7" id="KW-0472">Membrane</keyword>
<feature type="transmembrane region" description="Helical" evidence="7">
    <location>
        <begin position="323"/>
        <end position="347"/>
    </location>
</feature>
<comment type="caution">
    <text evidence="9">The sequence shown here is derived from an EMBL/GenBank/DDBJ whole genome shotgun (WGS) entry which is preliminary data.</text>
</comment>
<protein>
    <submittedName>
        <fullName evidence="9">Acyltransferase</fullName>
        <ecNumber evidence="9">2.3.1.-</ecNumber>
    </submittedName>
</protein>
<reference evidence="9" key="1">
    <citation type="submission" date="2024-03" db="EMBL/GenBank/DDBJ databases">
        <title>Human intestinal bacterial collection.</title>
        <authorList>
            <person name="Pauvert C."/>
            <person name="Hitch T.C.A."/>
            <person name="Clavel T."/>
        </authorList>
    </citation>
    <scope>NUCLEOTIDE SEQUENCE [LARGE SCALE GENOMIC DNA]</scope>
    <source>
        <strain evidence="9">CLA-AA-H89B</strain>
    </source>
</reference>
<feature type="transmembrane region" description="Helical" evidence="7">
    <location>
        <begin position="252"/>
        <end position="272"/>
    </location>
</feature>
<accession>A0ABV1H7G1</accession>
<keyword evidence="9" id="KW-0012">Acyltransferase</keyword>
<dbReference type="Pfam" id="PF01757">
    <property type="entry name" value="Acyl_transf_3"/>
    <property type="match status" value="1"/>
</dbReference>
<feature type="transmembrane region" description="Helical" evidence="7">
    <location>
        <begin position="39"/>
        <end position="61"/>
    </location>
</feature>
<feature type="transmembrane region" description="Helical" evidence="7">
    <location>
        <begin position="188"/>
        <end position="206"/>
    </location>
</feature>
<keyword evidence="10" id="KW-1185">Reference proteome</keyword>
<dbReference type="PANTHER" id="PTHR40074">
    <property type="entry name" value="O-ACETYLTRANSFERASE WECH"/>
    <property type="match status" value="1"/>
</dbReference>
<dbReference type="Proteomes" id="UP001546774">
    <property type="component" value="Unassembled WGS sequence"/>
</dbReference>